<comment type="catalytic activity">
    <reaction evidence="17">
        <text>all-trans-13,14-dihydroretinol + A = all-trans-retinol + AH2</text>
        <dbReference type="Rhea" id="RHEA:19193"/>
        <dbReference type="ChEBI" id="CHEBI:13193"/>
        <dbReference type="ChEBI" id="CHEBI:17336"/>
        <dbReference type="ChEBI" id="CHEBI:17499"/>
        <dbReference type="ChEBI" id="CHEBI:52075"/>
        <dbReference type="EC" id="1.3.99.23"/>
    </reaction>
</comment>
<evidence type="ECO:0000256" key="16">
    <source>
        <dbReference type="ARBA" id="ARBA00041141"/>
    </source>
</evidence>
<dbReference type="Gene3D" id="3.50.50.60">
    <property type="entry name" value="FAD/NAD(P)-binding domain"/>
    <property type="match status" value="2"/>
</dbReference>
<evidence type="ECO:0000256" key="9">
    <source>
        <dbReference type="ARBA" id="ARBA00022827"/>
    </source>
</evidence>
<evidence type="ECO:0000256" key="15">
    <source>
        <dbReference type="ARBA" id="ARBA00038979"/>
    </source>
</evidence>
<evidence type="ECO:0000256" key="4">
    <source>
        <dbReference type="ARBA" id="ARBA00004406"/>
    </source>
</evidence>
<organism evidence="18 19">
    <name type="scientific">Coregonus suidteri</name>
    <dbReference type="NCBI Taxonomy" id="861788"/>
    <lineage>
        <taxon>Eukaryota</taxon>
        <taxon>Metazoa</taxon>
        <taxon>Chordata</taxon>
        <taxon>Craniata</taxon>
        <taxon>Vertebrata</taxon>
        <taxon>Euteleostomi</taxon>
        <taxon>Actinopterygii</taxon>
        <taxon>Neopterygii</taxon>
        <taxon>Teleostei</taxon>
        <taxon>Protacanthopterygii</taxon>
        <taxon>Salmoniformes</taxon>
        <taxon>Salmonidae</taxon>
        <taxon>Coregoninae</taxon>
        <taxon>Coregonus</taxon>
    </lineage>
</organism>
<evidence type="ECO:0000256" key="8">
    <source>
        <dbReference type="ARBA" id="ARBA00022824"/>
    </source>
</evidence>
<evidence type="ECO:0000256" key="10">
    <source>
        <dbReference type="ARBA" id="ARBA00022857"/>
    </source>
</evidence>
<dbReference type="GO" id="GO:0005789">
    <property type="term" value="C:endoplasmic reticulum membrane"/>
    <property type="evidence" value="ECO:0007669"/>
    <property type="project" value="UniProtKB-SubCell"/>
</dbReference>
<evidence type="ECO:0000256" key="7">
    <source>
        <dbReference type="ARBA" id="ARBA00022729"/>
    </source>
</evidence>
<dbReference type="PANTHER" id="PTHR46091:SF1">
    <property type="entry name" value="ALL-TRANS-RETINOL 13,14-REDUCTASE"/>
    <property type="match status" value="1"/>
</dbReference>
<evidence type="ECO:0000256" key="6">
    <source>
        <dbReference type="ARBA" id="ARBA00022630"/>
    </source>
</evidence>
<comment type="caution">
    <text evidence="18">The sequence shown here is derived from an EMBL/GenBank/DDBJ whole genome shotgun (WGS) entry which is preliminary data.</text>
</comment>
<keyword evidence="11" id="KW-0560">Oxidoreductase</keyword>
<dbReference type="InterPro" id="IPR036188">
    <property type="entry name" value="FAD/NAD-bd_sf"/>
</dbReference>
<comment type="subcellular location">
    <subcellularLocation>
        <location evidence="4">Endoplasmic reticulum membrane</location>
        <topology evidence="4">Peripheral membrane protein</topology>
    </subcellularLocation>
</comment>
<dbReference type="EC" id="1.3.99.23" evidence="15"/>
<keyword evidence="12" id="KW-0520">NAD</keyword>
<accession>A0AAN8LHN6</accession>
<dbReference type="EMBL" id="JAGTTL010000015">
    <property type="protein sequence ID" value="KAK6311535.1"/>
    <property type="molecule type" value="Genomic_DNA"/>
</dbReference>
<evidence type="ECO:0000256" key="11">
    <source>
        <dbReference type="ARBA" id="ARBA00023002"/>
    </source>
</evidence>
<dbReference type="FunFam" id="3.50.50.60:FF:000362">
    <property type="entry name" value="All-trans-retinol 13,14-reductase"/>
    <property type="match status" value="1"/>
</dbReference>
<name>A0AAN8LHN6_9TELE</name>
<keyword evidence="13" id="KW-0443">Lipid metabolism</keyword>
<evidence type="ECO:0000256" key="5">
    <source>
        <dbReference type="ARBA" id="ARBA00005855"/>
    </source>
</evidence>
<dbReference type="Pfam" id="PF13450">
    <property type="entry name" value="NAD_binding_8"/>
    <property type="match status" value="1"/>
</dbReference>
<evidence type="ECO:0000256" key="3">
    <source>
        <dbReference type="ARBA" id="ARBA00001974"/>
    </source>
</evidence>
<sequence>MVTNDHAVPDLAFWMMQALHEVSKTTTHRVRSVETDYSLALIQRVLLAFNRENKSDYLEKAYRVVQNEVSRNIIKAVSGGFGSATKDKGLREFDTLCCSSPQYHQPGECFTHMCHVFLAEDSTTSEPKSLKVLTDLICKFKVLDEETDVFKPFLMDYVASSYENTIFARSPFTQEFSLALQNAKHDIEAEQAEEVERNKHLCPELLDVLLKDYLEIFPLWSGILLGDLSFLASKVPENLDAIVIGSGIGGLGVAVLLAKVGKRVLVLEQHDRAGGCCHTFTEKGFEFDVGIHYIGDLLENKPFRCMLDQLTNGQLQWEPLDNPFDQVVLGPPENRRTYPIYSGRNRFPDELKKFFPGEEAAIDEYMRLVKKAGHNIWFLGLLKLVPVPLAKFLVYTGLANRLSFFFRMASRSVTEVVNELTENNDLRAVFSYIFGTYGNMPKDASFSMHNLLVCHYLTGAWYPIGGASEIAYHMIPIVEKAGGAVLVRAPVNRILFNDNKEAIGVSVMKGQEEIHVHAPMVISDAGIFNTYQQLLPKELQAMPGGCCLSLSQLWPLHVACPSTRARGGGYNFIRDSLRSALALNELSRSLLQRRTNAQSLLLLATIAGPLRFEYISAMSSKE</sequence>
<keyword evidence="6" id="KW-0285">Flavoprotein</keyword>
<dbReference type="GO" id="GO:0051786">
    <property type="term" value="F:all-trans-retinol 13,14-reductase activity"/>
    <property type="evidence" value="ECO:0007669"/>
    <property type="project" value="UniProtKB-EC"/>
</dbReference>
<proteinExistence type="inferred from homology"/>
<evidence type="ECO:0000256" key="12">
    <source>
        <dbReference type="ARBA" id="ARBA00023027"/>
    </source>
</evidence>
<comment type="cofactor">
    <cofactor evidence="2">
        <name>NADP(+)</name>
        <dbReference type="ChEBI" id="CHEBI:58349"/>
    </cofactor>
</comment>
<dbReference type="AlphaFoldDB" id="A0AAN8LHN6"/>
<dbReference type="Proteomes" id="UP001356427">
    <property type="component" value="Unassembled WGS sequence"/>
</dbReference>
<evidence type="ECO:0000256" key="1">
    <source>
        <dbReference type="ARBA" id="ARBA00001911"/>
    </source>
</evidence>
<evidence type="ECO:0000256" key="14">
    <source>
        <dbReference type="ARBA" id="ARBA00023136"/>
    </source>
</evidence>
<keyword evidence="8" id="KW-0256">Endoplasmic reticulum</keyword>
<evidence type="ECO:0000313" key="19">
    <source>
        <dbReference type="Proteomes" id="UP001356427"/>
    </source>
</evidence>
<keyword evidence="9" id="KW-0274">FAD</keyword>
<comment type="cofactor">
    <cofactor evidence="1">
        <name>NAD(+)</name>
        <dbReference type="ChEBI" id="CHEBI:57540"/>
    </cofactor>
</comment>
<evidence type="ECO:0000256" key="13">
    <source>
        <dbReference type="ARBA" id="ARBA00023098"/>
    </source>
</evidence>
<keyword evidence="7" id="KW-0732">Signal</keyword>
<dbReference type="SUPFAM" id="SSF51905">
    <property type="entry name" value="FAD/NAD(P)-binding domain"/>
    <property type="match status" value="1"/>
</dbReference>
<keyword evidence="14" id="KW-0472">Membrane</keyword>
<comment type="similarity">
    <text evidence="5">Belongs to the carotenoid/retinoid oxidoreductase family. CrtISO subfamily.</text>
</comment>
<comment type="cofactor">
    <cofactor evidence="3">
        <name>FAD</name>
        <dbReference type="ChEBI" id="CHEBI:57692"/>
    </cofactor>
</comment>
<dbReference type="PANTHER" id="PTHR46091">
    <property type="entry name" value="BLR7054 PROTEIN"/>
    <property type="match status" value="1"/>
</dbReference>
<keyword evidence="19" id="KW-1185">Reference proteome</keyword>
<evidence type="ECO:0000256" key="17">
    <source>
        <dbReference type="ARBA" id="ARBA00048815"/>
    </source>
</evidence>
<evidence type="ECO:0000256" key="2">
    <source>
        <dbReference type="ARBA" id="ARBA00001937"/>
    </source>
</evidence>
<keyword evidence="10" id="KW-0521">NADP</keyword>
<reference evidence="18 19" key="1">
    <citation type="submission" date="2021-04" db="EMBL/GenBank/DDBJ databases">
        <authorList>
            <person name="De Guttry C."/>
            <person name="Zahm M."/>
            <person name="Klopp C."/>
            <person name="Cabau C."/>
            <person name="Louis A."/>
            <person name="Berthelot C."/>
            <person name="Parey E."/>
            <person name="Roest Crollius H."/>
            <person name="Montfort J."/>
            <person name="Robinson-Rechavi M."/>
            <person name="Bucao C."/>
            <person name="Bouchez O."/>
            <person name="Gislard M."/>
            <person name="Lluch J."/>
            <person name="Milhes M."/>
            <person name="Lampietro C."/>
            <person name="Lopez Roques C."/>
            <person name="Donnadieu C."/>
            <person name="Braasch I."/>
            <person name="Desvignes T."/>
            <person name="Postlethwait J."/>
            <person name="Bobe J."/>
            <person name="Wedekind C."/>
            <person name="Guiguen Y."/>
        </authorList>
    </citation>
    <scope>NUCLEOTIDE SEQUENCE [LARGE SCALE GENOMIC DNA]</scope>
    <source>
        <strain evidence="18">Cs_M1</strain>
        <tissue evidence="18">Blood</tissue>
    </source>
</reference>
<gene>
    <name evidence="18" type="ORF">J4Q44_G00171990</name>
</gene>
<dbReference type="InterPro" id="IPR052206">
    <property type="entry name" value="Retinol_saturase"/>
</dbReference>
<protein>
    <recommendedName>
        <fullName evidence="16">All-trans-retinol 13,14-reductase</fullName>
        <ecNumber evidence="15">1.3.99.23</ecNumber>
    </recommendedName>
</protein>
<evidence type="ECO:0000313" key="18">
    <source>
        <dbReference type="EMBL" id="KAK6311535.1"/>
    </source>
</evidence>